<dbReference type="SUPFAM" id="SSF47943">
    <property type="entry name" value="Retrovirus capsid protein, N-terminal core domain"/>
    <property type="match status" value="1"/>
</dbReference>
<dbReference type="GO" id="GO:0003676">
    <property type="term" value="F:nucleic acid binding"/>
    <property type="evidence" value="ECO:0007669"/>
    <property type="project" value="InterPro"/>
</dbReference>
<dbReference type="EMBL" id="QRBI01000113">
    <property type="protein sequence ID" value="RMC09828.1"/>
    <property type="molecule type" value="Genomic_DNA"/>
</dbReference>
<comment type="similarity">
    <text evidence="1">Belongs to the beta type-B retroviral polymerase family. HERV class-II K(HML-2) pol subfamily.</text>
</comment>
<accession>A0A3M0K9H0</accession>
<dbReference type="Gene3D" id="1.10.375.10">
    <property type="entry name" value="Human Immunodeficiency Virus Type 1 Capsid Protein"/>
    <property type="match status" value="1"/>
</dbReference>
<sequence>MAPQVPAEAKHTPPARRTRRQLKRMNEAESEGEGEKANLFPLREVPTAPGIIGYVNVPINTSDVRAFKKEMGKLMDDPLGVSERLDEFLGTSIYSYEDLTAILRSLFNMEEREMIRQAGIREWERRNPQSTPGDQKWPSQDPRWNAQTEEGRRNMIDMRNIIIQGIREAVPQGQNLKGRRGLKPIIEDLINKGILEPCMSRHNTPILAIKKTDGSYRLVQDLRAINERTKTRFPVVANPYTLLNRVSPEDTWYSVIDLKDAFWTCPLAEGSWDFFAFQWEDPDTNRKQQLRWASLPQGFVDSPNLFGQALEQLLSQFSPRKGTKILQYVDDLLVAGETEEDVREYTIDLLNFLGEKGLKVSKQKLQFTEPGVKYLGHWLIRGKKKLDLERIAGILELPSPKNKRQVRQLLGLLGYCREWIEGYSEKAKFLYEKLTKDKIKWTEQDDKELQRLKEALVTAPVLSLPDINKKFQLFVDVSNHTAYGVLTQEWAGDRKPVSYLSKLLDPVSRGWPTCLQAIVAVALLVKEAKKITFGAPMVVYTPHNVRTILQQKAEKWLTDARLLKYEAILIHAPELELKTTQASNPAGFLYGEALGKPMHNCSDLIELQTKVREDLEDEELEEEEKWFVDGSARVIEGKRKSGYAIINGKTGEVVKSGPLSTSWSAQACELFAVLQALRELKRKTGTIFTDSKYAFGVVHTFGKIWEERGLINTRGKNLVHEDLIKQILEAVREPKAIAVVYVKGHQAGLQFRIRGNNLADQEARKAALLTLDIPESITNGPQEFPPHPTEKEIKELKKIGGSGLSPFEMLYGMPYEHGMPVGHPRMEDCQIQSYLVLINKNLQELRKRGLIAQGTPLGFAIHKIQPGDQVLIKTWKEAPLSPHWEGLFLVLLTTDMAVRTAEKGWTHSSRVKKVERQSSSPQWKVTSAPGDLKLKIHRET</sequence>
<dbReference type="PROSITE" id="PS50879">
    <property type="entry name" value="RNASE_H_1"/>
    <property type="match status" value="1"/>
</dbReference>
<dbReference type="InterPro" id="IPR002156">
    <property type="entry name" value="RNaseH_domain"/>
</dbReference>
<dbReference type="InterPro" id="IPR041577">
    <property type="entry name" value="RT_RNaseH_2"/>
</dbReference>
<dbReference type="InterPro" id="IPR051320">
    <property type="entry name" value="Viral_Replic_Matur_Polypro"/>
</dbReference>
<protein>
    <recommendedName>
        <fullName evidence="2">ribonuclease H</fullName>
        <ecNumber evidence="2">3.1.26.4</ecNumber>
    </recommendedName>
</protein>
<dbReference type="Proteomes" id="UP000269221">
    <property type="component" value="Unassembled WGS sequence"/>
</dbReference>
<name>A0A3M0K9H0_HIRRU</name>
<keyword evidence="5" id="KW-0540">Nuclease</keyword>
<feature type="compositionally biased region" description="Basic residues" evidence="8">
    <location>
        <begin position="13"/>
        <end position="23"/>
    </location>
</feature>
<comment type="caution">
    <text evidence="11">The sequence shown here is derived from an EMBL/GenBank/DDBJ whole genome shotgun (WGS) entry which is preliminary data.</text>
</comment>
<evidence type="ECO:0000259" key="9">
    <source>
        <dbReference type="PROSITE" id="PS50878"/>
    </source>
</evidence>
<organism evidence="11 12">
    <name type="scientific">Hirundo rustica rustica</name>
    <dbReference type="NCBI Taxonomy" id="333673"/>
    <lineage>
        <taxon>Eukaryota</taxon>
        <taxon>Metazoa</taxon>
        <taxon>Chordata</taxon>
        <taxon>Craniata</taxon>
        <taxon>Vertebrata</taxon>
        <taxon>Euteleostomi</taxon>
        <taxon>Archelosauria</taxon>
        <taxon>Archosauria</taxon>
        <taxon>Dinosauria</taxon>
        <taxon>Saurischia</taxon>
        <taxon>Theropoda</taxon>
        <taxon>Coelurosauria</taxon>
        <taxon>Aves</taxon>
        <taxon>Neognathae</taxon>
        <taxon>Neoaves</taxon>
        <taxon>Telluraves</taxon>
        <taxon>Australaves</taxon>
        <taxon>Passeriformes</taxon>
        <taxon>Sylvioidea</taxon>
        <taxon>Hirundinidae</taxon>
        <taxon>Hirundo</taxon>
    </lineage>
</organism>
<dbReference type="PROSITE" id="PS50878">
    <property type="entry name" value="RT_POL"/>
    <property type="match status" value="1"/>
</dbReference>
<dbReference type="SUPFAM" id="SSF53098">
    <property type="entry name" value="Ribonuclease H-like"/>
    <property type="match status" value="1"/>
</dbReference>
<evidence type="ECO:0000256" key="4">
    <source>
        <dbReference type="ARBA" id="ARBA00022695"/>
    </source>
</evidence>
<dbReference type="Pfam" id="PF00075">
    <property type="entry name" value="RNase_H"/>
    <property type="match status" value="1"/>
</dbReference>
<evidence type="ECO:0000313" key="12">
    <source>
        <dbReference type="Proteomes" id="UP000269221"/>
    </source>
</evidence>
<keyword evidence="12" id="KW-1185">Reference proteome</keyword>
<gene>
    <name evidence="11" type="ORF">DUI87_13615</name>
</gene>
<evidence type="ECO:0000256" key="3">
    <source>
        <dbReference type="ARBA" id="ARBA00022679"/>
    </source>
</evidence>
<evidence type="ECO:0000256" key="6">
    <source>
        <dbReference type="ARBA" id="ARBA00022759"/>
    </source>
</evidence>
<evidence type="ECO:0000256" key="8">
    <source>
        <dbReference type="SAM" id="MobiDB-lite"/>
    </source>
</evidence>
<keyword evidence="6" id="KW-0255">Endonuclease</keyword>
<dbReference type="STRING" id="333673.A0A3M0K9H0"/>
<dbReference type="InterPro" id="IPR040643">
    <property type="entry name" value="MLVIN_C"/>
</dbReference>
<dbReference type="Pfam" id="PF17919">
    <property type="entry name" value="RT_RNaseH_2"/>
    <property type="match status" value="1"/>
</dbReference>
<dbReference type="GO" id="GO:0006259">
    <property type="term" value="P:DNA metabolic process"/>
    <property type="evidence" value="ECO:0007669"/>
    <property type="project" value="UniProtKB-ARBA"/>
</dbReference>
<evidence type="ECO:0000313" key="11">
    <source>
        <dbReference type="EMBL" id="RMC09828.1"/>
    </source>
</evidence>
<proteinExistence type="inferred from homology"/>
<dbReference type="Gene3D" id="3.10.20.370">
    <property type="match status" value="1"/>
</dbReference>
<evidence type="ECO:0000256" key="2">
    <source>
        <dbReference type="ARBA" id="ARBA00012180"/>
    </source>
</evidence>
<feature type="region of interest" description="Disordered" evidence="8">
    <location>
        <begin position="120"/>
        <end position="148"/>
    </location>
</feature>
<evidence type="ECO:0000259" key="10">
    <source>
        <dbReference type="PROSITE" id="PS50879"/>
    </source>
</evidence>
<evidence type="ECO:0000256" key="1">
    <source>
        <dbReference type="ARBA" id="ARBA00010879"/>
    </source>
</evidence>
<evidence type="ECO:0000256" key="5">
    <source>
        <dbReference type="ARBA" id="ARBA00022722"/>
    </source>
</evidence>
<keyword evidence="7" id="KW-0378">Hydrolase</keyword>
<dbReference type="Pfam" id="PF18697">
    <property type="entry name" value="MLVIN_C"/>
    <property type="match status" value="1"/>
</dbReference>
<dbReference type="InterPro" id="IPR012337">
    <property type="entry name" value="RNaseH-like_sf"/>
</dbReference>
<dbReference type="Gene3D" id="2.30.30.850">
    <property type="match status" value="1"/>
</dbReference>
<feature type="domain" description="RNase H type-1" evidence="10">
    <location>
        <begin position="620"/>
        <end position="768"/>
    </location>
</feature>
<feature type="domain" description="Reverse transcriptase" evidence="9">
    <location>
        <begin position="190"/>
        <end position="379"/>
    </location>
</feature>
<dbReference type="InterPro" id="IPR043502">
    <property type="entry name" value="DNA/RNA_pol_sf"/>
</dbReference>
<dbReference type="Gene3D" id="3.30.420.10">
    <property type="entry name" value="Ribonuclease H-like superfamily/Ribonuclease H"/>
    <property type="match status" value="1"/>
</dbReference>
<dbReference type="Pfam" id="PF00078">
    <property type="entry name" value="RVT_1"/>
    <property type="match status" value="1"/>
</dbReference>
<dbReference type="GO" id="GO:0016032">
    <property type="term" value="P:viral process"/>
    <property type="evidence" value="ECO:0007669"/>
    <property type="project" value="InterPro"/>
</dbReference>
<dbReference type="PANTHER" id="PTHR33064">
    <property type="entry name" value="POL PROTEIN"/>
    <property type="match status" value="1"/>
</dbReference>
<dbReference type="Gene3D" id="3.10.10.10">
    <property type="entry name" value="HIV Type 1 Reverse Transcriptase, subunit A, domain 1"/>
    <property type="match status" value="1"/>
</dbReference>
<dbReference type="InterPro" id="IPR036397">
    <property type="entry name" value="RNaseH_sf"/>
</dbReference>
<keyword evidence="3" id="KW-0808">Transferase</keyword>
<feature type="region of interest" description="Disordered" evidence="8">
    <location>
        <begin position="1"/>
        <end position="39"/>
    </location>
</feature>
<dbReference type="InterPro" id="IPR000477">
    <property type="entry name" value="RT_dom"/>
</dbReference>
<dbReference type="GO" id="GO:0016779">
    <property type="term" value="F:nucleotidyltransferase activity"/>
    <property type="evidence" value="ECO:0007669"/>
    <property type="project" value="UniProtKB-KW"/>
</dbReference>
<dbReference type="OrthoDB" id="9950135at2759"/>
<evidence type="ECO:0000256" key="7">
    <source>
        <dbReference type="ARBA" id="ARBA00022801"/>
    </source>
</evidence>
<dbReference type="InterPro" id="IPR008919">
    <property type="entry name" value="Retrov_capsid_N"/>
</dbReference>
<dbReference type="InterPro" id="IPR043128">
    <property type="entry name" value="Rev_trsase/Diguanyl_cyclase"/>
</dbReference>
<dbReference type="PANTHER" id="PTHR33064:SF37">
    <property type="entry name" value="RIBONUCLEASE H"/>
    <property type="match status" value="1"/>
</dbReference>
<dbReference type="GO" id="GO:0004523">
    <property type="term" value="F:RNA-DNA hybrid ribonuclease activity"/>
    <property type="evidence" value="ECO:0007669"/>
    <property type="project" value="UniProtKB-EC"/>
</dbReference>
<dbReference type="Gene3D" id="3.30.70.270">
    <property type="match status" value="2"/>
</dbReference>
<dbReference type="AlphaFoldDB" id="A0A3M0K9H0"/>
<dbReference type="SUPFAM" id="SSF56672">
    <property type="entry name" value="DNA/RNA polymerases"/>
    <property type="match status" value="1"/>
</dbReference>
<reference evidence="11 12" key="1">
    <citation type="submission" date="2018-07" db="EMBL/GenBank/DDBJ databases">
        <title>A high quality draft genome assembly of the barn swallow (H. rustica rustica).</title>
        <authorList>
            <person name="Formenti G."/>
            <person name="Chiara M."/>
            <person name="Poveda L."/>
            <person name="Francoijs K.-J."/>
            <person name="Bonisoli-Alquati A."/>
            <person name="Canova L."/>
            <person name="Gianfranceschi L."/>
            <person name="Horner D.S."/>
            <person name="Saino N."/>
        </authorList>
    </citation>
    <scope>NUCLEOTIDE SEQUENCE [LARGE SCALE GENOMIC DNA]</scope>
    <source>
        <strain evidence="11">Chelidonia</strain>
        <tissue evidence="11">Blood</tissue>
    </source>
</reference>
<keyword evidence="4" id="KW-0548">Nucleotidyltransferase</keyword>
<dbReference type="EC" id="3.1.26.4" evidence="2"/>